<evidence type="ECO:0000313" key="3">
    <source>
        <dbReference type="Proteomes" id="UP000030765"/>
    </source>
</evidence>
<protein>
    <submittedName>
        <fullName evidence="1 2">Uncharacterized protein</fullName>
    </submittedName>
</protein>
<dbReference type="EMBL" id="KE525340">
    <property type="protein sequence ID" value="KFB48481.1"/>
    <property type="molecule type" value="Genomic_DNA"/>
</dbReference>
<keyword evidence="3" id="KW-1185">Reference proteome</keyword>
<sequence length="110" mass="12152">MCPNTPIERSIEWFHSVCRHHSAEGWRAVPSKSLILVSITPRERQPKRARTKLSLPPNAIANPIFRRCHAPKPDPSGYQLVDNLLNTRPGRGLGGEGLLVGEAGKVAPWS</sequence>
<name>A0A084WE37_ANOSI</name>
<dbReference type="AlphaFoldDB" id="A0A084WE37"/>
<dbReference type="Proteomes" id="UP000030765">
    <property type="component" value="Unassembled WGS sequence"/>
</dbReference>
<accession>A0A084WE37</accession>
<proteinExistence type="predicted"/>
<dbReference type="EMBL" id="ATLV01023126">
    <property type="status" value="NOT_ANNOTATED_CDS"/>
    <property type="molecule type" value="Genomic_DNA"/>
</dbReference>
<reference evidence="2" key="2">
    <citation type="submission" date="2020-05" db="UniProtKB">
        <authorList>
            <consortium name="EnsemblMetazoa"/>
        </authorList>
    </citation>
    <scope>IDENTIFICATION</scope>
</reference>
<reference evidence="1 3" key="1">
    <citation type="journal article" date="2014" name="BMC Genomics">
        <title>Genome sequence of Anopheles sinensis provides insight into genetics basis of mosquito competence for malaria parasites.</title>
        <authorList>
            <person name="Zhou D."/>
            <person name="Zhang D."/>
            <person name="Ding G."/>
            <person name="Shi L."/>
            <person name="Hou Q."/>
            <person name="Ye Y."/>
            <person name="Xu Y."/>
            <person name="Zhou H."/>
            <person name="Xiong C."/>
            <person name="Li S."/>
            <person name="Yu J."/>
            <person name="Hong S."/>
            <person name="Yu X."/>
            <person name="Zou P."/>
            <person name="Chen C."/>
            <person name="Chang X."/>
            <person name="Wang W."/>
            <person name="Lv Y."/>
            <person name="Sun Y."/>
            <person name="Ma L."/>
            <person name="Shen B."/>
            <person name="Zhu C."/>
        </authorList>
    </citation>
    <scope>NUCLEOTIDE SEQUENCE [LARGE SCALE GENOMIC DNA]</scope>
</reference>
<evidence type="ECO:0000313" key="1">
    <source>
        <dbReference type="EMBL" id="KFB48481.1"/>
    </source>
</evidence>
<gene>
    <name evidence="1" type="ORF">ZHAS_00016467</name>
</gene>
<organism evidence="1">
    <name type="scientific">Anopheles sinensis</name>
    <name type="common">Mosquito</name>
    <dbReference type="NCBI Taxonomy" id="74873"/>
    <lineage>
        <taxon>Eukaryota</taxon>
        <taxon>Metazoa</taxon>
        <taxon>Ecdysozoa</taxon>
        <taxon>Arthropoda</taxon>
        <taxon>Hexapoda</taxon>
        <taxon>Insecta</taxon>
        <taxon>Pterygota</taxon>
        <taxon>Neoptera</taxon>
        <taxon>Endopterygota</taxon>
        <taxon>Diptera</taxon>
        <taxon>Nematocera</taxon>
        <taxon>Culicoidea</taxon>
        <taxon>Culicidae</taxon>
        <taxon>Anophelinae</taxon>
        <taxon>Anopheles</taxon>
    </lineage>
</organism>
<dbReference type="EnsemblMetazoa" id="ASIC016467-RA">
    <property type="protein sequence ID" value="ASIC016467-PA"/>
    <property type="gene ID" value="ASIC016467"/>
</dbReference>
<evidence type="ECO:0000313" key="2">
    <source>
        <dbReference type="EnsemblMetazoa" id="ASIC016467-PA"/>
    </source>
</evidence>
<dbReference type="VEuPathDB" id="VectorBase:ASIC016467"/>